<name>A0ABW7Q6Z9_9MICO</name>
<dbReference type="Proteomes" id="UP001610861">
    <property type="component" value="Unassembled WGS sequence"/>
</dbReference>
<evidence type="ECO:0000313" key="1">
    <source>
        <dbReference type="EMBL" id="MFH8250441.1"/>
    </source>
</evidence>
<evidence type="ECO:0000313" key="2">
    <source>
        <dbReference type="Proteomes" id="UP001610861"/>
    </source>
</evidence>
<protein>
    <submittedName>
        <fullName evidence="1">Uncharacterized protein</fullName>
    </submittedName>
</protein>
<gene>
    <name evidence="1" type="ORF">ACH3VR_08775</name>
</gene>
<keyword evidence="2" id="KW-1185">Reference proteome</keyword>
<dbReference type="RefSeq" id="WP_396640376.1">
    <property type="nucleotide sequence ID" value="NZ_JBIQWL010000002.1"/>
</dbReference>
<proteinExistence type="predicted"/>
<organism evidence="1 2">
    <name type="scientific">Microbacterium alkaliflavum</name>
    <dbReference type="NCBI Taxonomy" id="3248839"/>
    <lineage>
        <taxon>Bacteria</taxon>
        <taxon>Bacillati</taxon>
        <taxon>Actinomycetota</taxon>
        <taxon>Actinomycetes</taxon>
        <taxon>Micrococcales</taxon>
        <taxon>Microbacteriaceae</taxon>
        <taxon>Microbacterium</taxon>
    </lineage>
</organism>
<comment type="caution">
    <text evidence="1">The sequence shown here is derived from an EMBL/GenBank/DDBJ whole genome shotgun (WGS) entry which is preliminary data.</text>
</comment>
<dbReference type="EMBL" id="JBIQWL010000002">
    <property type="protein sequence ID" value="MFH8250441.1"/>
    <property type="molecule type" value="Genomic_DNA"/>
</dbReference>
<sequence length="74" mass="7982">MDIHNAHLDGGLDDDDRTAAIERVAAEVEDDIRHGRVTDDMSRLLTERLEAAGISLAPAAIDELAEAIETDVSL</sequence>
<accession>A0ABW7Q6Z9</accession>
<reference evidence="1 2" key="1">
    <citation type="submission" date="2024-09" db="EMBL/GenBank/DDBJ databases">
        <authorList>
            <person name="Pan X."/>
        </authorList>
    </citation>
    <scope>NUCLEOTIDE SEQUENCE [LARGE SCALE GENOMIC DNA]</scope>
    <source>
        <strain evidence="1 2">B2969</strain>
    </source>
</reference>